<proteinExistence type="predicted"/>
<dbReference type="AlphaFoldDB" id="J3Z3E6"/>
<name>J3Z3E6_9ENTR</name>
<accession>J3Z3E6</accession>
<protein>
    <submittedName>
        <fullName evidence="1">Uncharacterized protein</fullName>
    </submittedName>
</protein>
<evidence type="ECO:0000313" key="1">
    <source>
        <dbReference type="EMBL" id="AFP84759.1"/>
    </source>
</evidence>
<dbReference type="EMBL" id="CP003546">
    <property type="protein sequence ID" value="AFP84759.1"/>
    <property type="molecule type" value="Genomic_DNA"/>
</dbReference>
<keyword evidence="2" id="KW-1185">Reference proteome</keyword>
<reference evidence="1 2" key="1">
    <citation type="journal article" date="2012" name="Mol. Biol. Evol.">
        <title>Genome reduction and co-evolution between the primary and secondary bacterial symbionts of psyllids.</title>
        <authorList>
            <person name="Sloan D.B."/>
            <person name="Moran N.A."/>
        </authorList>
    </citation>
    <scope>NUCLEOTIDE SEQUENCE [LARGE SCALE GENOMIC DNA]</scope>
    <source>
        <strain evidence="1">Ceuc_S</strain>
    </source>
</reference>
<dbReference type="HOGENOM" id="CLU_2261866_0_0_6"/>
<sequence>MLYIVIVLRTGSIGLADTLSSKYTSCKSSPLSFLPLCQKHIPSCYYCCLHDVFPIMAITLILSLNRFIRVVDKNEKGADMLPLRFANARGAYVVSFRAIATIG</sequence>
<organism evidence="1 2">
    <name type="scientific">secondary endosymbiont of Ctenarytaina eucalypti</name>
    <dbReference type="NCBI Taxonomy" id="1199245"/>
    <lineage>
        <taxon>Bacteria</taxon>
        <taxon>Pseudomonadati</taxon>
        <taxon>Pseudomonadota</taxon>
        <taxon>Gammaproteobacteria</taxon>
        <taxon>Enterobacterales</taxon>
        <taxon>Enterobacteriaceae</taxon>
        <taxon>aphid secondary symbionts</taxon>
    </lineage>
</organism>
<dbReference type="Proteomes" id="UP000003936">
    <property type="component" value="Chromosome"/>
</dbReference>
<gene>
    <name evidence="1" type="ORF">A359_03640</name>
</gene>
<dbReference type="KEGG" id="sect:A359_03640"/>
<evidence type="ECO:0000313" key="2">
    <source>
        <dbReference type="Proteomes" id="UP000003936"/>
    </source>
</evidence>